<reference evidence="2 3" key="1">
    <citation type="journal article" date="2018" name="Sci. Rep.">
        <title>Comparative analysis of the Pocillopora damicornis genome highlights role of immune system in coral evolution.</title>
        <authorList>
            <person name="Cunning R."/>
            <person name="Bay R.A."/>
            <person name="Gillette P."/>
            <person name="Baker A.C."/>
            <person name="Traylor-Knowles N."/>
        </authorList>
    </citation>
    <scope>NUCLEOTIDE SEQUENCE [LARGE SCALE GENOMIC DNA]</scope>
    <source>
        <strain evidence="2">RSMAS</strain>
        <tissue evidence="2">Whole animal</tissue>
    </source>
</reference>
<accession>A0A3M6U1U0</accession>
<comment type="caution">
    <text evidence="2">The sequence shown here is derived from an EMBL/GenBank/DDBJ whole genome shotgun (WGS) entry which is preliminary data.</text>
</comment>
<protein>
    <submittedName>
        <fullName evidence="2">Uncharacterized protein</fullName>
    </submittedName>
</protein>
<feature type="region of interest" description="Disordered" evidence="1">
    <location>
        <begin position="84"/>
        <end position="107"/>
    </location>
</feature>
<proteinExistence type="predicted"/>
<name>A0A3M6U1U0_POCDA</name>
<sequence>MENAKNKKYKTKHKQLAKSLKVLGVGKYESGTLNKLLEEFYASVRKKDEEDNERDIFRVLIIAVDRYLIDKEYKNPIVRDGEFKSSNQILGKTSTTPAQGKGKRPNQ</sequence>
<evidence type="ECO:0000313" key="2">
    <source>
        <dbReference type="EMBL" id="RMX47587.1"/>
    </source>
</evidence>
<keyword evidence="3" id="KW-1185">Reference proteome</keyword>
<dbReference type="EMBL" id="RCHS01002407">
    <property type="protein sequence ID" value="RMX47587.1"/>
    <property type="molecule type" value="Genomic_DNA"/>
</dbReference>
<evidence type="ECO:0000313" key="3">
    <source>
        <dbReference type="Proteomes" id="UP000275408"/>
    </source>
</evidence>
<gene>
    <name evidence="2" type="ORF">pdam_00023399</name>
</gene>
<evidence type="ECO:0000256" key="1">
    <source>
        <dbReference type="SAM" id="MobiDB-lite"/>
    </source>
</evidence>
<dbReference type="AlphaFoldDB" id="A0A3M6U1U0"/>
<dbReference type="Proteomes" id="UP000275408">
    <property type="component" value="Unassembled WGS sequence"/>
</dbReference>
<feature type="compositionally biased region" description="Polar residues" evidence="1">
    <location>
        <begin position="84"/>
        <end position="98"/>
    </location>
</feature>
<organism evidence="2 3">
    <name type="scientific">Pocillopora damicornis</name>
    <name type="common">Cauliflower coral</name>
    <name type="synonym">Millepora damicornis</name>
    <dbReference type="NCBI Taxonomy" id="46731"/>
    <lineage>
        <taxon>Eukaryota</taxon>
        <taxon>Metazoa</taxon>
        <taxon>Cnidaria</taxon>
        <taxon>Anthozoa</taxon>
        <taxon>Hexacorallia</taxon>
        <taxon>Scleractinia</taxon>
        <taxon>Astrocoeniina</taxon>
        <taxon>Pocilloporidae</taxon>
        <taxon>Pocillopora</taxon>
    </lineage>
</organism>